<dbReference type="RefSeq" id="WP_180840591.1">
    <property type="nucleotide sequence ID" value="NZ_CP059154.1"/>
</dbReference>
<dbReference type="AlphaFoldDB" id="A0A7D6GPU7"/>
<evidence type="ECO:0000313" key="2">
    <source>
        <dbReference type="Proteomes" id="UP000510869"/>
    </source>
</evidence>
<evidence type="ECO:0000313" key="1">
    <source>
        <dbReference type="EMBL" id="QLK25402.1"/>
    </source>
</evidence>
<protein>
    <submittedName>
        <fullName evidence="1">Uncharacterized protein</fullName>
    </submittedName>
</protein>
<reference evidence="1 2" key="1">
    <citation type="submission" date="2020-07" db="EMBL/GenBank/DDBJ databases">
        <title>Natrinema (YPL30) sp. nov. and Haloterrigena xxxxxx (YPL8) sp. nov., isolated from a salt mine.</title>
        <authorList>
            <person name="Cui H."/>
        </authorList>
    </citation>
    <scope>NUCLEOTIDE SEQUENCE [LARGE SCALE GENOMIC DNA]</scope>
    <source>
        <strain evidence="1 2">YPL13</strain>
    </source>
</reference>
<keyword evidence="2" id="KW-1185">Reference proteome</keyword>
<dbReference type="OrthoDB" id="220491at2157"/>
<dbReference type="GeneID" id="56144561"/>
<organism evidence="1 2">
    <name type="scientific">Natrinema zhouii</name>
    <dbReference type="NCBI Taxonomy" id="1710539"/>
    <lineage>
        <taxon>Archaea</taxon>
        <taxon>Methanobacteriati</taxon>
        <taxon>Methanobacteriota</taxon>
        <taxon>Stenosarchaea group</taxon>
        <taxon>Halobacteria</taxon>
        <taxon>Halobacteriales</taxon>
        <taxon>Natrialbaceae</taxon>
        <taxon>Natrinema</taxon>
    </lineage>
</organism>
<dbReference type="EMBL" id="CP059154">
    <property type="protein sequence ID" value="QLK25402.1"/>
    <property type="molecule type" value="Genomic_DNA"/>
</dbReference>
<gene>
    <name evidence="1" type="ORF">HYG81_15110</name>
</gene>
<dbReference type="KEGG" id="nay:HYG81_15110"/>
<sequence>MTSLYDQLAERPQTKINVGGLSYDERANLRQIKVTQSTDLTNKGGSGRFTTVYYLKGDERQAAEVFVEANHSQLEGIDFSKKNVVQRGVEREVYDWILHTLGKRELEKYDSVVREVRPNENVTWVISRDHFDAYPMRRYSVGETPSVRIDGTSLRKLYDSFGEVITAADLEEYDTVEGDVRYVLEYYRVADGFACDPITYEGEMAIEKRDS</sequence>
<proteinExistence type="predicted"/>
<name>A0A7D6GPU7_9EURY</name>
<dbReference type="Proteomes" id="UP000510869">
    <property type="component" value="Chromosome"/>
</dbReference>
<accession>A0A7D6GPU7</accession>